<dbReference type="PANTHER" id="PTHR35734">
    <property type="entry name" value="OS01G0805200 PROTEIN"/>
    <property type="match status" value="1"/>
</dbReference>
<dbReference type="Proteomes" id="UP000266841">
    <property type="component" value="Unassembled WGS sequence"/>
</dbReference>
<evidence type="ECO:0000313" key="4">
    <source>
        <dbReference type="Proteomes" id="UP000266841"/>
    </source>
</evidence>
<dbReference type="OrthoDB" id="5023at2759"/>
<reference evidence="3 4" key="1">
    <citation type="journal article" date="2012" name="Genome Biol.">
        <title>Genome and low-iron response of an oceanic diatom adapted to chronic iron limitation.</title>
        <authorList>
            <person name="Lommer M."/>
            <person name="Specht M."/>
            <person name="Roy A.S."/>
            <person name="Kraemer L."/>
            <person name="Andreson R."/>
            <person name="Gutowska M.A."/>
            <person name="Wolf J."/>
            <person name="Bergner S.V."/>
            <person name="Schilhabel M.B."/>
            <person name="Klostermeier U.C."/>
            <person name="Beiko R.G."/>
            <person name="Rosenstiel P."/>
            <person name="Hippler M."/>
            <person name="Laroche J."/>
        </authorList>
    </citation>
    <scope>NUCLEOTIDE SEQUENCE [LARGE SCALE GENOMIC DNA]</scope>
    <source>
        <strain evidence="3 4">CCMP1005</strain>
    </source>
</reference>
<evidence type="ECO:0000313" key="3">
    <source>
        <dbReference type="EMBL" id="EJK50173.1"/>
    </source>
</evidence>
<feature type="region of interest" description="Disordered" evidence="1">
    <location>
        <begin position="116"/>
        <end position="135"/>
    </location>
</feature>
<keyword evidence="4" id="KW-1185">Reference proteome</keyword>
<feature type="region of interest" description="Disordered" evidence="1">
    <location>
        <begin position="676"/>
        <end position="719"/>
    </location>
</feature>
<dbReference type="Pfam" id="PF11460">
    <property type="entry name" value="DUF3007"/>
    <property type="match status" value="1"/>
</dbReference>
<feature type="compositionally biased region" description="Basic and acidic residues" evidence="1">
    <location>
        <begin position="699"/>
        <end position="709"/>
    </location>
</feature>
<dbReference type="AlphaFoldDB" id="K0R9E0"/>
<feature type="transmembrane region" description="Helical" evidence="2">
    <location>
        <begin position="170"/>
        <end position="188"/>
    </location>
</feature>
<gene>
    <name evidence="3" type="ORF">THAOC_30885</name>
</gene>
<keyword evidence="2" id="KW-0472">Membrane</keyword>
<organism evidence="3 4">
    <name type="scientific">Thalassiosira oceanica</name>
    <name type="common">Marine diatom</name>
    <dbReference type="NCBI Taxonomy" id="159749"/>
    <lineage>
        <taxon>Eukaryota</taxon>
        <taxon>Sar</taxon>
        <taxon>Stramenopiles</taxon>
        <taxon>Ochrophyta</taxon>
        <taxon>Bacillariophyta</taxon>
        <taxon>Coscinodiscophyceae</taxon>
        <taxon>Thalassiosirophycidae</taxon>
        <taxon>Thalassiosirales</taxon>
        <taxon>Thalassiosiraceae</taxon>
        <taxon>Thalassiosira</taxon>
    </lineage>
</organism>
<dbReference type="PANTHER" id="PTHR35734:SF1">
    <property type="entry name" value="OS01G0805200 PROTEIN"/>
    <property type="match status" value="1"/>
</dbReference>
<proteinExistence type="predicted"/>
<evidence type="ECO:0000256" key="1">
    <source>
        <dbReference type="SAM" id="MobiDB-lite"/>
    </source>
</evidence>
<feature type="transmembrane region" description="Helical" evidence="2">
    <location>
        <begin position="203"/>
        <end position="225"/>
    </location>
</feature>
<accession>K0R9E0</accession>
<dbReference type="EMBL" id="AGNL01044137">
    <property type="protein sequence ID" value="EJK50173.1"/>
    <property type="molecule type" value="Genomic_DNA"/>
</dbReference>
<feature type="compositionally biased region" description="Basic and acidic residues" evidence="1">
    <location>
        <begin position="678"/>
        <end position="691"/>
    </location>
</feature>
<dbReference type="InterPro" id="IPR021562">
    <property type="entry name" value="DUF3007"/>
</dbReference>
<evidence type="ECO:0000256" key="2">
    <source>
        <dbReference type="SAM" id="Phobius"/>
    </source>
</evidence>
<comment type="caution">
    <text evidence="3">The sequence shown here is derived from an EMBL/GenBank/DDBJ whole genome shotgun (WGS) entry which is preliminary data.</text>
</comment>
<keyword evidence="2" id="KW-0812">Transmembrane</keyword>
<dbReference type="eggNOG" id="ENOG502S6T3">
    <property type="taxonomic scope" value="Eukaryota"/>
</dbReference>
<feature type="non-terminal residue" evidence="3">
    <location>
        <position position="719"/>
    </location>
</feature>
<keyword evidence="2" id="KW-1133">Transmembrane helix</keyword>
<sequence>MVSSPAQTAREESQGGRCQSQTGGGGAGIEDGINLPAVRTTDQLIKYARAKSVNKSARVRRRAVRSGASQELVLPSTNMLNLMARLVAIAALLVGQSVAFKQATISSRQRQIGRPVQDDCPLSLSQPRRPADPFAPCERSGRTTLRMSDQNTEAKSSLPMLLDPGTKGGAVFLSVVLFVVPLIVYNVATGPMGMDEIEVGRNIGVGFSVVSMIFWLGSYVFRVATKDMTYAKQLKDYEDAVIAKRLEELDEDEVQALVEDIEREHHHAFECKFIVTPMVSLHDPLQLQRVGEALRYQTLRRNVHRLPPHRGRLERQLVTLHDPVRPALRDVLPQLVDGVELHHLRRLGEPERLVRHLDAVGYGVPDGLDEVVHEEPVRGVRNVRPRVEDLVVAPHHELPLERDRERNVRRAGLLLREELELGVELRQPVVDEEVHEVQAQDVALPLRRGSRRPEGRVVRLELGYVTGERVEVAVGHGEEDAELERRGGERHGLRRGVARGQVEHPYLTVCAKCGRFWKRFESDGEGRGVRCFVQRILWMERKRTFSWVSTAFPPSISLVWTLLDKSFMRDWASIFTLAIEDLSSFLSSSPPLLASRRRRAAEAAGSEEIDMTILHLPLSEGPQVPGEGSPSPGEGGTLWHSAGTFIRRGAEVDGKKWEALDRGPSCLGGRSILSATWDRSRTGPGGDEKAASRWGHKLGVSERGSDPSWRRRVAATDPG</sequence>
<name>K0R9E0_THAOC</name>
<protein>
    <submittedName>
        <fullName evidence="3">Uncharacterized protein</fullName>
    </submittedName>
</protein>
<feature type="region of interest" description="Disordered" evidence="1">
    <location>
        <begin position="1"/>
        <end position="33"/>
    </location>
</feature>